<comment type="caution">
    <text evidence="2">The sequence shown here is derived from an EMBL/GenBank/DDBJ whole genome shotgun (WGS) entry which is preliminary data.</text>
</comment>
<proteinExistence type="predicted"/>
<gene>
    <name evidence="2" type="ORF">CYNAS_LOCUS10598</name>
</gene>
<dbReference type="InterPro" id="IPR036397">
    <property type="entry name" value="RNaseH_sf"/>
</dbReference>
<dbReference type="GO" id="GO:0003676">
    <property type="term" value="F:nucleic acid binding"/>
    <property type="evidence" value="ECO:0007669"/>
    <property type="project" value="InterPro"/>
</dbReference>
<name>A0AA36GUJ6_CYLNA</name>
<evidence type="ECO:0000313" key="2">
    <source>
        <dbReference type="EMBL" id="CAJ0598615.1"/>
    </source>
</evidence>
<feature type="domain" description="Tc1-like transposase DDE" evidence="1">
    <location>
        <begin position="19"/>
        <end position="129"/>
    </location>
</feature>
<dbReference type="PANTHER" id="PTHR23022">
    <property type="entry name" value="TRANSPOSABLE ELEMENT-RELATED"/>
    <property type="match status" value="1"/>
</dbReference>
<sequence length="170" mass="19875">MNSNYYSRLRSRAKHPAKLHIWGGISIRGTTQLAILPGTCRINGEMYCRILEKCYVPFVKKNHNGFARLVQDNAPAHKSRYTLNKLQEWNLTTLDWPAESPDLNPIELVWGNMKNYIRGKNVKNLEELKVAIIQYWKTLTPEVCRKYIMGVRKKLHRVIEQGGRNIIEKR</sequence>
<organism evidence="2 3">
    <name type="scientific">Cylicocyclus nassatus</name>
    <name type="common">Nematode worm</name>
    <dbReference type="NCBI Taxonomy" id="53992"/>
    <lineage>
        <taxon>Eukaryota</taxon>
        <taxon>Metazoa</taxon>
        <taxon>Ecdysozoa</taxon>
        <taxon>Nematoda</taxon>
        <taxon>Chromadorea</taxon>
        <taxon>Rhabditida</taxon>
        <taxon>Rhabditina</taxon>
        <taxon>Rhabditomorpha</taxon>
        <taxon>Strongyloidea</taxon>
        <taxon>Strongylidae</taxon>
        <taxon>Cylicocyclus</taxon>
    </lineage>
</organism>
<dbReference type="AlphaFoldDB" id="A0AA36GUJ6"/>
<dbReference type="InterPro" id="IPR038717">
    <property type="entry name" value="Tc1-like_DDE_dom"/>
</dbReference>
<dbReference type="Pfam" id="PF13358">
    <property type="entry name" value="DDE_3"/>
    <property type="match status" value="1"/>
</dbReference>
<keyword evidence="3" id="KW-1185">Reference proteome</keyword>
<dbReference type="PANTHER" id="PTHR23022:SF135">
    <property type="entry name" value="SI:DKEY-77F5.3"/>
    <property type="match status" value="1"/>
</dbReference>
<dbReference type="Proteomes" id="UP001176961">
    <property type="component" value="Unassembled WGS sequence"/>
</dbReference>
<reference evidence="2" key="1">
    <citation type="submission" date="2023-07" db="EMBL/GenBank/DDBJ databases">
        <authorList>
            <consortium name="CYATHOMIX"/>
        </authorList>
    </citation>
    <scope>NUCLEOTIDE SEQUENCE</scope>
    <source>
        <strain evidence="2">N/A</strain>
    </source>
</reference>
<protein>
    <recommendedName>
        <fullName evidence="1">Tc1-like transposase DDE domain-containing protein</fullName>
    </recommendedName>
</protein>
<dbReference type="InterPro" id="IPR052338">
    <property type="entry name" value="Transposase_5"/>
</dbReference>
<evidence type="ECO:0000313" key="3">
    <source>
        <dbReference type="Proteomes" id="UP001176961"/>
    </source>
</evidence>
<accession>A0AA36GUJ6</accession>
<dbReference type="Gene3D" id="3.30.420.10">
    <property type="entry name" value="Ribonuclease H-like superfamily/Ribonuclease H"/>
    <property type="match status" value="1"/>
</dbReference>
<evidence type="ECO:0000259" key="1">
    <source>
        <dbReference type="Pfam" id="PF13358"/>
    </source>
</evidence>
<dbReference type="EMBL" id="CATQJL010000223">
    <property type="protein sequence ID" value="CAJ0598615.1"/>
    <property type="molecule type" value="Genomic_DNA"/>
</dbReference>